<evidence type="ECO:0000313" key="8">
    <source>
        <dbReference type="Proteomes" id="UP000294508"/>
    </source>
</evidence>
<dbReference type="Gene3D" id="3.40.50.720">
    <property type="entry name" value="NAD(P)-binding Rossmann-like Domain"/>
    <property type="match status" value="2"/>
</dbReference>
<dbReference type="EMBL" id="SLWN01000007">
    <property type="protein sequence ID" value="TCO26176.1"/>
    <property type="molecule type" value="Genomic_DNA"/>
</dbReference>
<gene>
    <name evidence="7" type="ORF">EV652_10767</name>
</gene>
<dbReference type="InterPro" id="IPR006140">
    <property type="entry name" value="D-isomer_DH_NAD-bd"/>
</dbReference>
<dbReference type="CDD" id="cd12165">
    <property type="entry name" value="2-Hacid_dh_6"/>
    <property type="match status" value="1"/>
</dbReference>
<comment type="caution">
    <text evidence="7">The sequence shown here is derived from an EMBL/GenBank/DDBJ whole genome shotgun (WGS) entry which is preliminary data.</text>
</comment>
<dbReference type="InterPro" id="IPR006139">
    <property type="entry name" value="D-isomer_2_OHA_DH_cat_dom"/>
</dbReference>
<evidence type="ECO:0000256" key="2">
    <source>
        <dbReference type="ARBA" id="ARBA00023002"/>
    </source>
</evidence>
<comment type="similarity">
    <text evidence="1 4">Belongs to the D-isomer specific 2-hydroxyacid dehydrogenase family.</text>
</comment>
<dbReference type="Pfam" id="PF02826">
    <property type="entry name" value="2-Hacid_dh_C"/>
    <property type="match status" value="1"/>
</dbReference>
<dbReference type="GO" id="GO:0030267">
    <property type="term" value="F:glyoxylate reductase (NADPH) activity"/>
    <property type="evidence" value="ECO:0007669"/>
    <property type="project" value="TreeGrafter"/>
</dbReference>
<dbReference type="PANTHER" id="PTHR10996">
    <property type="entry name" value="2-HYDROXYACID DEHYDROGENASE-RELATED"/>
    <property type="match status" value="1"/>
</dbReference>
<keyword evidence="3" id="KW-0520">NAD</keyword>
<feature type="domain" description="D-isomer specific 2-hydroxyacid dehydrogenase NAD-binding" evidence="6">
    <location>
        <begin position="101"/>
        <end position="287"/>
    </location>
</feature>
<dbReference type="Proteomes" id="UP000294508">
    <property type="component" value="Unassembled WGS sequence"/>
</dbReference>
<dbReference type="AlphaFoldDB" id="A0A4R2HEX9"/>
<dbReference type="Pfam" id="PF00389">
    <property type="entry name" value="2-Hacid_dh"/>
    <property type="match status" value="1"/>
</dbReference>
<proteinExistence type="inferred from homology"/>
<dbReference type="GO" id="GO:0005829">
    <property type="term" value="C:cytosol"/>
    <property type="evidence" value="ECO:0007669"/>
    <property type="project" value="TreeGrafter"/>
</dbReference>
<dbReference type="RefSeq" id="WP_132210851.1">
    <property type="nucleotide sequence ID" value="NZ_SLWN01000007.1"/>
</dbReference>
<dbReference type="GO" id="GO:0051287">
    <property type="term" value="F:NAD binding"/>
    <property type="evidence" value="ECO:0007669"/>
    <property type="project" value="InterPro"/>
</dbReference>
<organism evidence="7 8">
    <name type="scientific">Kribbella steppae</name>
    <dbReference type="NCBI Taxonomy" id="2512223"/>
    <lineage>
        <taxon>Bacteria</taxon>
        <taxon>Bacillati</taxon>
        <taxon>Actinomycetota</taxon>
        <taxon>Actinomycetes</taxon>
        <taxon>Propionibacteriales</taxon>
        <taxon>Kribbellaceae</taxon>
        <taxon>Kribbella</taxon>
    </lineage>
</organism>
<sequence length="320" mass="33889">MRVVITDPNLRPLSDELESLLPVGTETVWATTSDAVLEALVDADVLVGPAFTQEMAEIAPGIRLVQVAGAGTDRIDAKALDGIILANTYNHENSIAEYIVWALIALRRQLPQADAALRQGRWLSPVYDAALPQPHSLASASIGFVGLGHIGRAAWRVLRAFGAEGQAVTGSGRADADGLNWAGDTSQLSRLLNESDAVVVSAPLTDATRGIVGAAELKTLGRDGVLVNVARGPLVQEQALYDALRDRTIRGAALDVWYSYPSPDGQGKPATAPFGELDNVLLTPHVSGITRQTFLGRVQDIAANITALAQGNELRNVVQL</sequence>
<evidence type="ECO:0000256" key="4">
    <source>
        <dbReference type="RuleBase" id="RU003719"/>
    </source>
</evidence>
<evidence type="ECO:0000259" key="5">
    <source>
        <dbReference type="Pfam" id="PF00389"/>
    </source>
</evidence>
<dbReference type="SUPFAM" id="SSF51735">
    <property type="entry name" value="NAD(P)-binding Rossmann-fold domains"/>
    <property type="match status" value="1"/>
</dbReference>
<reference evidence="7 8" key="1">
    <citation type="journal article" date="2015" name="Stand. Genomic Sci.">
        <title>Genomic Encyclopedia of Bacterial and Archaeal Type Strains, Phase III: the genomes of soil and plant-associated and newly described type strains.</title>
        <authorList>
            <person name="Whitman W.B."/>
            <person name="Woyke T."/>
            <person name="Klenk H.P."/>
            <person name="Zhou Y."/>
            <person name="Lilburn T.G."/>
            <person name="Beck B.J."/>
            <person name="De Vos P."/>
            <person name="Vandamme P."/>
            <person name="Eisen J.A."/>
            <person name="Garrity G."/>
            <person name="Hugenholtz P."/>
            <person name="Kyrpides N.C."/>
        </authorList>
    </citation>
    <scope>NUCLEOTIDE SEQUENCE [LARGE SCALE GENOMIC DNA]</scope>
    <source>
        <strain evidence="7 8">VKM Ac-2572</strain>
    </source>
</reference>
<protein>
    <submittedName>
        <fullName evidence="7">Phosphoglycerate dehydrogenase-like enzyme</fullName>
    </submittedName>
</protein>
<dbReference type="InterPro" id="IPR036291">
    <property type="entry name" value="NAD(P)-bd_dom_sf"/>
</dbReference>
<accession>A0A4R2HEX9</accession>
<dbReference type="InterPro" id="IPR050223">
    <property type="entry name" value="D-isomer_2-hydroxyacid_DH"/>
</dbReference>
<evidence type="ECO:0000259" key="6">
    <source>
        <dbReference type="Pfam" id="PF02826"/>
    </source>
</evidence>
<evidence type="ECO:0000256" key="1">
    <source>
        <dbReference type="ARBA" id="ARBA00005854"/>
    </source>
</evidence>
<keyword evidence="2 4" id="KW-0560">Oxidoreductase</keyword>
<dbReference type="OrthoDB" id="117809at2"/>
<feature type="domain" description="D-isomer specific 2-hydroxyacid dehydrogenase catalytic" evidence="5">
    <location>
        <begin position="27"/>
        <end position="318"/>
    </location>
</feature>
<evidence type="ECO:0000256" key="3">
    <source>
        <dbReference type="ARBA" id="ARBA00023027"/>
    </source>
</evidence>
<name>A0A4R2HEX9_9ACTN</name>
<evidence type="ECO:0000313" key="7">
    <source>
        <dbReference type="EMBL" id="TCO26176.1"/>
    </source>
</evidence>
<dbReference type="PANTHER" id="PTHR10996:SF178">
    <property type="entry name" value="2-HYDROXYACID DEHYDROGENASE YGL185C-RELATED"/>
    <property type="match status" value="1"/>
</dbReference>
<dbReference type="GO" id="GO:0016618">
    <property type="term" value="F:hydroxypyruvate reductase [NAD(P)H] activity"/>
    <property type="evidence" value="ECO:0007669"/>
    <property type="project" value="TreeGrafter"/>
</dbReference>
<keyword evidence="8" id="KW-1185">Reference proteome</keyword>
<dbReference type="SUPFAM" id="SSF52283">
    <property type="entry name" value="Formate/glycerate dehydrogenase catalytic domain-like"/>
    <property type="match status" value="1"/>
</dbReference>